<feature type="transmembrane region" description="Helical" evidence="6">
    <location>
        <begin position="183"/>
        <end position="200"/>
    </location>
</feature>
<feature type="transmembrane region" description="Helical" evidence="6">
    <location>
        <begin position="324"/>
        <end position="346"/>
    </location>
</feature>
<dbReference type="EMBL" id="CP065956">
    <property type="protein sequence ID" value="QSR86365.1"/>
    <property type="molecule type" value="Genomic_DNA"/>
</dbReference>
<organism evidence="8 9">
    <name type="scientific">Candidatus Methylacidiphilum infernorum</name>
    <dbReference type="NCBI Taxonomy" id="511746"/>
    <lineage>
        <taxon>Bacteria</taxon>
        <taxon>Pseudomonadati</taxon>
        <taxon>Verrucomicrobiota</taxon>
        <taxon>Methylacidiphilae</taxon>
        <taxon>Methylacidiphilales</taxon>
        <taxon>Methylacidiphilaceae</taxon>
        <taxon>Methylacidiphilum (ex Ratnadevi et al. 2023)</taxon>
    </lineage>
</organism>
<dbReference type="PROSITE" id="PS50850">
    <property type="entry name" value="MFS"/>
    <property type="match status" value="1"/>
</dbReference>
<dbReference type="PANTHER" id="PTHR42688">
    <property type="entry name" value="CONSERVED PROTEIN"/>
    <property type="match status" value="1"/>
</dbReference>
<dbReference type="CDD" id="cd17370">
    <property type="entry name" value="MFS_MJ1317_like"/>
    <property type="match status" value="1"/>
</dbReference>
<keyword evidence="2" id="KW-1003">Cell membrane</keyword>
<feature type="transmembrane region" description="Helical" evidence="6">
    <location>
        <begin position="386"/>
        <end position="403"/>
    </location>
</feature>
<reference evidence="8 9" key="1">
    <citation type="submission" date="2020-12" db="EMBL/GenBank/DDBJ databases">
        <authorList>
            <person name="Awala S.I."/>
            <person name="Gwak J.-H."/>
            <person name="Kim S.-J."/>
            <person name="Rhee S.-K."/>
        </authorList>
    </citation>
    <scope>NUCLEOTIDE SEQUENCE [LARGE SCALE GENOMIC DNA]</scope>
    <source>
        <strain evidence="8 9">IT5</strain>
    </source>
</reference>
<evidence type="ECO:0000256" key="1">
    <source>
        <dbReference type="ARBA" id="ARBA00004651"/>
    </source>
</evidence>
<comment type="subcellular location">
    <subcellularLocation>
        <location evidence="1">Cell membrane</location>
        <topology evidence="1">Multi-pass membrane protein</topology>
    </subcellularLocation>
</comment>
<feature type="transmembrane region" description="Helical" evidence="6">
    <location>
        <begin position="20"/>
        <end position="41"/>
    </location>
</feature>
<keyword evidence="3 6" id="KW-0812">Transmembrane</keyword>
<feature type="transmembrane region" description="Helical" evidence="6">
    <location>
        <begin position="358"/>
        <end position="380"/>
    </location>
</feature>
<evidence type="ECO:0000256" key="5">
    <source>
        <dbReference type="ARBA" id="ARBA00023136"/>
    </source>
</evidence>
<dbReference type="InterPro" id="IPR052425">
    <property type="entry name" value="Uncharacterized_MFS-type"/>
</dbReference>
<feature type="transmembrane region" description="Helical" evidence="6">
    <location>
        <begin position="236"/>
        <end position="260"/>
    </location>
</feature>
<feature type="transmembrane region" description="Helical" evidence="6">
    <location>
        <begin position="89"/>
        <end position="110"/>
    </location>
</feature>
<keyword evidence="4 6" id="KW-1133">Transmembrane helix</keyword>
<feature type="transmembrane region" description="Helical" evidence="6">
    <location>
        <begin position="272"/>
        <end position="289"/>
    </location>
</feature>
<dbReference type="Pfam" id="PF07690">
    <property type="entry name" value="MFS_1"/>
    <property type="match status" value="1"/>
</dbReference>
<keyword evidence="9" id="KW-1185">Reference proteome</keyword>
<protein>
    <submittedName>
        <fullName evidence="8">MFS transporter</fullName>
    </submittedName>
</protein>
<dbReference type="InterPro" id="IPR036259">
    <property type="entry name" value="MFS_trans_sf"/>
</dbReference>
<gene>
    <name evidence="8" type="ORF">EM20IM_07630</name>
</gene>
<evidence type="ECO:0000256" key="2">
    <source>
        <dbReference type="ARBA" id="ARBA00022475"/>
    </source>
</evidence>
<evidence type="ECO:0000259" key="7">
    <source>
        <dbReference type="PROSITE" id="PS50850"/>
    </source>
</evidence>
<evidence type="ECO:0000256" key="6">
    <source>
        <dbReference type="SAM" id="Phobius"/>
    </source>
</evidence>
<feature type="transmembrane region" description="Helical" evidence="6">
    <location>
        <begin position="157"/>
        <end position="177"/>
    </location>
</feature>
<dbReference type="Gene3D" id="1.20.1250.20">
    <property type="entry name" value="MFS general substrate transporter like domains"/>
    <property type="match status" value="2"/>
</dbReference>
<name>A0ABX7PU72_9BACT</name>
<proteinExistence type="predicted"/>
<accession>A0ABX7PU72</accession>
<evidence type="ECO:0000313" key="9">
    <source>
        <dbReference type="Proteomes" id="UP000663088"/>
    </source>
</evidence>
<dbReference type="InterPro" id="IPR020846">
    <property type="entry name" value="MFS_dom"/>
</dbReference>
<dbReference type="RefSeq" id="WP_206845495.1">
    <property type="nucleotide sequence ID" value="NZ_CP065956.1"/>
</dbReference>
<sequence length="422" mass="46012">MGPEHSQKPFLSKIKASASYSASLQLVLLFGLVSLTADMTYEGARSILGPFLSTVGATGSAIGFIAGLGELTGYLVRIFAGSIGDKTKGHWAFVYVGYFINQIAVPLLALARSWPQIACLVVLERLGKGIRSPSRDVLLSTATEGMGRGIGFGIHEALDQLGAMIGPLLVSLAMIYWKNYRTALGVLFIPAFFSLLFLFITHNRYKKAIHAITDPQEQLEQEDSPSTTKSGLGKEFWIYITALGFIAMGYVDFPLIAYHLGKRGLFNEYELPLLYTLAMGIDAVVALVAGKLFDKSGISSMIWPIIMGSLASPLIFVFPLQTLALVGMIFWGIGLGVQESVVRAALASLVPPPIRGRAFGIYYFVFGLFWFLGSFVLGFLYDHSTLYVAVCSFLLQIMAIPMLQSCQRKSSIQGINSNRPRV</sequence>
<dbReference type="Proteomes" id="UP000663088">
    <property type="component" value="Chromosome"/>
</dbReference>
<evidence type="ECO:0000256" key="3">
    <source>
        <dbReference type="ARBA" id="ARBA00022692"/>
    </source>
</evidence>
<feature type="transmembrane region" description="Helical" evidence="6">
    <location>
        <begin position="48"/>
        <end position="69"/>
    </location>
</feature>
<evidence type="ECO:0000256" key="4">
    <source>
        <dbReference type="ARBA" id="ARBA00022989"/>
    </source>
</evidence>
<dbReference type="PANTHER" id="PTHR42688:SF1">
    <property type="entry name" value="BLR5212 PROTEIN"/>
    <property type="match status" value="1"/>
</dbReference>
<evidence type="ECO:0000313" key="8">
    <source>
        <dbReference type="EMBL" id="QSR86365.1"/>
    </source>
</evidence>
<feature type="domain" description="Major facilitator superfamily (MFS) profile" evidence="7">
    <location>
        <begin position="24"/>
        <end position="407"/>
    </location>
</feature>
<dbReference type="SUPFAM" id="SSF103473">
    <property type="entry name" value="MFS general substrate transporter"/>
    <property type="match status" value="1"/>
</dbReference>
<dbReference type="InterPro" id="IPR011701">
    <property type="entry name" value="MFS"/>
</dbReference>
<keyword evidence="5 6" id="KW-0472">Membrane</keyword>